<evidence type="ECO:0000313" key="4">
    <source>
        <dbReference type="Proteomes" id="UP001596043"/>
    </source>
</evidence>
<gene>
    <name evidence="3" type="ORF">ACFO3O_05170</name>
</gene>
<comment type="caution">
    <text evidence="3">The sequence shown here is derived from an EMBL/GenBank/DDBJ whole genome shotgun (WGS) entry which is preliminary data.</text>
</comment>
<reference evidence="4" key="1">
    <citation type="journal article" date="2019" name="Int. J. Syst. Evol. Microbiol.">
        <title>The Global Catalogue of Microorganisms (GCM) 10K type strain sequencing project: providing services to taxonomists for standard genome sequencing and annotation.</title>
        <authorList>
            <consortium name="The Broad Institute Genomics Platform"/>
            <consortium name="The Broad Institute Genome Sequencing Center for Infectious Disease"/>
            <person name="Wu L."/>
            <person name="Ma J."/>
        </authorList>
    </citation>
    <scope>NUCLEOTIDE SEQUENCE [LARGE SCALE GENOMIC DNA]</scope>
    <source>
        <strain evidence="4">YJ-61-S</strain>
    </source>
</reference>
<evidence type="ECO:0000313" key="3">
    <source>
        <dbReference type="EMBL" id="MFC4633286.1"/>
    </source>
</evidence>
<proteinExistence type="predicted"/>
<evidence type="ECO:0000256" key="1">
    <source>
        <dbReference type="SAM" id="Phobius"/>
    </source>
</evidence>
<dbReference type="InterPro" id="IPR025698">
    <property type="entry name" value="2TM_dom"/>
</dbReference>
<sequence>MEDENDLKYLRAKDAVKRIQGFYWHLATYLLVILLSIVGPFFNFTFCFFCFSDNHWMNLLGFIPWGIGLLLHGLVAFRVFKPFHRWEERKLKEFMNMDEDAS</sequence>
<dbReference type="Pfam" id="PF13239">
    <property type="entry name" value="2TM"/>
    <property type="match status" value="1"/>
</dbReference>
<keyword evidence="1" id="KW-0472">Membrane</keyword>
<accession>A0ABV9HVE7</accession>
<keyword evidence="1" id="KW-0812">Transmembrane</keyword>
<evidence type="ECO:0000259" key="2">
    <source>
        <dbReference type="Pfam" id="PF13239"/>
    </source>
</evidence>
<organism evidence="3 4">
    <name type="scientific">Dokdonia ponticola</name>
    <dbReference type="NCBI Taxonomy" id="2041041"/>
    <lineage>
        <taxon>Bacteria</taxon>
        <taxon>Pseudomonadati</taxon>
        <taxon>Bacteroidota</taxon>
        <taxon>Flavobacteriia</taxon>
        <taxon>Flavobacteriales</taxon>
        <taxon>Flavobacteriaceae</taxon>
        <taxon>Dokdonia</taxon>
    </lineage>
</organism>
<feature type="transmembrane region" description="Helical" evidence="1">
    <location>
        <begin position="62"/>
        <end position="80"/>
    </location>
</feature>
<dbReference type="RefSeq" id="WP_379977483.1">
    <property type="nucleotide sequence ID" value="NZ_JBHSFV010000002.1"/>
</dbReference>
<keyword evidence="1" id="KW-1133">Transmembrane helix</keyword>
<dbReference type="EMBL" id="JBHSFV010000002">
    <property type="protein sequence ID" value="MFC4633286.1"/>
    <property type="molecule type" value="Genomic_DNA"/>
</dbReference>
<name>A0ABV9HVE7_9FLAO</name>
<feature type="domain" description="2TM" evidence="2">
    <location>
        <begin position="11"/>
        <end position="96"/>
    </location>
</feature>
<keyword evidence="4" id="KW-1185">Reference proteome</keyword>
<feature type="transmembrane region" description="Helical" evidence="1">
    <location>
        <begin position="21"/>
        <end position="42"/>
    </location>
</feature>
<dbReference type="Proteomes" id="UP001596043">
    <property type="component" value="Unassembled WGS sequence"/>
</dbReference>
<protein>
    <submittedName>
        <fullName evidence="3">2TM domain-containing protein</fullName>
    </submittedName>
</protein>